<name>A0AAN3ZQB6_CLOPF</name>
<dbReference type="AlphaFoldDB" id="A0AAN3ZQB6"/>
<accession>A0AAN3ZQB6</accession>
<feature type="transmembrane region" description="Helical" evidence="1">
    <location>
        <begin position="105"/>
        <end position="129"/>
    </location>
</feature>
<keyword evidence="1" id="KW-1133">Transmembrane helix</keyword>
<dbReference type="GO" id="GO:0009401">
    <property type="term" value="P:phosphoenolpyruvate-dependent sugar phosphotransferase system"/>
    <property type="evidence" value="ECO:0007669"/>
    <property type="project" value="InterPro"/>
</dbReference>
<dbReference type="GeneID" id="93003346"/>
<organism evidence="2 3">
    <name type="scientific">Clostridium perfringens</name>
    <dbReference type="NCBI Taxonomy" id="1502"/>
    <lineage>
        <taxon>Bacteria</taxon>
        <taxon>Bacillati</taxon>
        <taxon>Bacillota</taxon>
        <taxon>Clostridia</taxon>
        <taxon>Eubacteriales</taxon>
        <taxon>Clostridiaceae</taxon>
        <taxon>Clostridium</taxon>
    </lineage>
</organism>
<dbReference type="RefSeq" id="WP_011009739.1">
    <property type="nucleotide sequence ID" value="NZ_AP017630.1"/>
</dbReference>
<dbReference type="InterPro" id="IPR004704">
    <property type="entry name" value="PTS_IID_man"/>
</dbReference>
<dbReference type="EMBL" id="JARVUX010000004">
    <property type="protein sequence ID" value="MDH2336613.1"/>
    <property type="molecule type" value="Genomic_DNA"/>
</dbReference>
<dbReference type="PANTHER" id="PTHR32502">
    <property type="entry name" value="N-ACETYLGALACTOSAMINE PERMEASE II COMPONENT-RELATED"/>
    <property type="match status" value="1"/>
</dbReference>
<comment type="caution">
    <text evidence="2">The sequence shown here is derived from an EMBL/GenBank/DDBJ whole genome shotgun (WGS) entry which is preliminary data.</text>
</comment>
<feature type="transmembrane region" description="Helical" evidence="1">
    <location>
        <begin position="219"/>
        <end position="240"/>
    </location>
</feature>
<keyword evidence="1" id="KW-0472">Membrane</keyword>
<proteinExistence type="predicted"/>
<dbReference type="PANTHER" id="PTHR32502:SF27">
    <property type="entry name" value="PTS SYSTEM, MANNOSE-SPECIFIC IID COMPONENT"/>
    <property type="match status" value="1"/>
</dbReference>
<reference evidence="2" key="1">
    <citation type="submission" date="2023-04" db="EMBL/GenBank/DDBJ databases">
        <title>Epidemiological investigation of Clostridium perfringens isolated from cattle.</title>
        <authorList>
            <person name="Tian R."/>
        </authorList>
    </citation>
    <scope>NUCLEOTIDE SEQUENCE</scope>
    <source>
        <strain evidence="2">ZWCP172</strain>
    </source>
</reference>
<protein>
    <submittedName>
        <fullName evidence="2">PTS system mannose/fructose/sorbose family transporter subunit IID</fullName>
    </submittedName>
</protein>
<feature type="transmembrane region" description="Helical" evidence="1">
    <location>
        <begin position="135"/>
        <end position="155"/>
    </location>
</feature>
<feature type="transmembrane region" description="Helical" evidence="1">
    <location>
        <begin position="247"/>
        <end position="265"/>
    </location>
</feature>
<feature type="transmembrane region" description="Helical" evidence="1">
    <location>
        <begin position="176"/>
        <end position="199"/>
    </location>
</feature>
<evidence type="ECO:0000313" key="2">
    <source>
        <dbReference type="EMBL" id="MDH2336613.1"/>
    </source>
</evidence>
<evidence type="ECO:0000256" key="1">
    <source>
        <dbReference type="SAM" id="Phobius"/>
    </source>
</evidence>
<dbReference type="Pfam" id="PF03613">
    <property type="entry name" value="EIID-AGA"/>
    <property type="match status" value="1"/>
</dbReference>
<dbReference type="Proteomes" id="UP001222958">
    <property type="component" value="Unassembled WGS sequence"/>
</dbReference>
<gene>
    <name evidence="2" type="ORF">QDQ28_10500</name>
</gene>
<evidence type="ECO:0000313" key="3">
    <source>
        <dbReference type="Proteomes" id="UP001222958"/>
    </source>
</evidence>
<dbReference type="GO" id="GO:0005886">
    <property type="term" value="C:plasma membrane"/>
    <property type="evidence" value="ECO:0007669"/>
    <property type="project" value="TreeGrafter"/>
</dbReference>
<dbReference type="PROSITE" id="PS51108">
    <property type="entry name" value="PTS_EIID"/>
    <property type="match status" value="1"/>
</dbReference>
<dbReference type="InterPro" id="IPR050303">
    <property type="entry name" value="GatZ_KbaZ_carbometab"/>
</dbReference>
<sequence length="267" mass="29589">MNKNGLEKKTINKVFWRSFMYGASWNYERMQNLGFLYTILPTLKKIYKDKKEDMSVAMSRHLEFFNTHPTAAPFILGITSALEEQEKNEGDQSIRGIKVGLMGPLAGLGDSIIGLTLLPIIFSVGASYAKAGNPLGIFLALFLINAINIPLKYFGLKFGYEKGANFIQSQKTKSNLENITNMSMALGLILIGGLIPQWVGVNFAFEYIQGDLVVSLQETLNKIIPGVVPLLLTLGLYKLVKKGKNPVVIIFGVMIVSVLLVWLNILK</sequence>
<keyword evidence="1" id="KW-0812">Transmembrane</keyword>